<dbReference type="AGR" id="MGI:1346021"/>
<reference evidence="2" key="7">
    <citation type="journal article" date="2005" name="Science">
        <title>The Transcriptional Landscape of the Mammalian Genome.</title>
        <authorList>
            <consortium name="The FANTOM Consortium"/>
            <consortium name="Riken Genome Exploration Research Group and Genome Science Group (Genome Network Project Core Group)"/>
        </authorList>
    </citation>
    <scope>NUCLEOTIDE SEQUENCE</scope>
    <source>
        <strain evidence="2">C57BL/6J</strain>
        <tissue evidence="1">Lung</tissue>
        <tissue evidence="2">Tongue</tissue>
    </source>
</reference>
<organism evidence="2">
    <name type="scientific">Mus musculus</name>
    <name type="common">Mouse</name>
    <dbReference type="NCBI Taxonomy" id="10090"/>
    <lineage>
        <taxon>Eukaryota</taxon>
        <taxon>Metazoa</taxon>
        <taxon>Chordata</taxon>
        <taxon>Craniata</taxon>
        <taxon>Vertebrata</taxon>
        <taxon>Euteleostomi</taxon>
        <taxon>Mammalia</taxon>
        <taxon>Eutheria</taxon>
        <taxon>Euarchontoglires</taxon>
        <taxon>Glires</taxon>
        <taxon>Rodentia</taxon>
        <taxon>Myomorpha</taxon>
        <taxon>Muroidea</taxon>
        <taxon>Muridae</taxon>
        <taxon>Murinae</taxon>
        <taxon>Mus</taxon>
        <taxon>Mus</taxon>
    </lineage>
</organism>
<evidence type="ECO:0000313" key="1">
    <source>
        <dbReference type="EMBL" id="BAB23412.1"/>
    </source>
</evidence>
<dbReference type="MGI" id="MGI:1346021">
    <property type="gene designation" value="Slco2a1"/>
</dbReference>
<dbReference type="EMBL" id="AK009434">
    <property type="protein sequence ID" value="BAB26285.1"/>
    <property type="molecule type" value="mRNA"/>
</dbReference>
<reference evidence="2" key="6">
    <citation type="journal article" date="2002" name="Nature">
        <title>Analysis of the mouse transcriptome based on functional annotation of 60,770 full-length cDNAs.</title>
        <authorList>
            <consortium name="The FANTOM Consortium and the RIKEN Genome Exploration Research Group Phase I and II Team"/>
        </authorList>
    </citation>
    <scope>NUCLEOTIDE SEQUENCE</scope>
    <source>
        <strain evidence="2">C57BL/6J</strain>
        <tissue evidence="1">Lung</tissue>
        <tissue evidence="2">Tongue</tissue>
    </source>
</reference>
<dbReference type="EMBL" id="AK004616">
    <property type="protein sequence ID" value="BAB23412.1"/>
    <property type="molecule type" value="mRNA"/>
</dbReference>
<reference evidence="2" key="2">
    <citation type="journal article" date="2000" name="Genome Res.">
        <title>Normalization and subtraction of cap-trapper-selected cDNAs to prepare full-length cDNA libraries for rapid discovery of new genes.</title>
        <authorList>
            <person name="Carninci P."/>
            <person name="Shibata Y."/>
            <person name="Hayatsu N."/>
            <person name="Sugahara Y."/>
            <person name="Shibata K."/>
            <person name="Itoh M."/>
            <person name="Konno H."/>
            <person name="Okazaki Y."/>
            <person name="Muramatsu M."/>
            <person name="Hayashizaki Y."/>
        </authorList>
    </citation>
    <scope>NUCLEOTIDE SEQUENCE</scope>
    <source>
        <strain evidence="2">C57BL/6J</strain>
        <tissue evidence="1">Lung</tissue>
        <tissue evidence="2">Tongue</tissue>
    </source>
</reference>
<evidence type="ECO:0000313" key="3">
    <source>
        <dbReference type="MGI" id="MGI:1346021"/>
    </source>
</evidence>
<reference evidence="2" key="1">
    <citation type="journal article" date="1999" name="Methods Enzymol.">
        <title>High-efficiency full-length cDNA cloning.</title>
        <authorList>
            <person name="Carninci P."/>
            <person name="Hayashizaki Y."/>
        </authorList>
    </citation>
    <scope>NUCLEOTIDE SEQUENCE</scope>
    <source>
        <strain evidence="2">C57BL/6J</strain>
        <tissue evidence="1">Lung</tissue>
        <tissue evidence="2">Tongue</tissue>
    </source>
</reference>
<proteinExistence type="evidence at transcript level"/>
<dbReference type="AlphaFoldDB" id="Q9CQU9"/>
<protein>
    <submittedName>
        <fullName evidence="2">Uncharacterized protein</fullName>
    </submittedName>
</protein>
<reference evidence="2" key="4">
    <citation type="submission" date="2000-07" db="EMBL/GenBank/DDBJ databases">
        <authorList>
            <person name="Adachi J."/>
            <person name="Aizawa K."/>
            <person name="Akahira S."/>
            <person name="Akimura T."/>
            <person name="Arai A."/>
            <person name="Aono H."/>
            <person name="Arakawa T."/>
            <person name="Bono H."/>
            <person name="Carninci P."/>
            <person name="Fukuda S."/>
            <person name="Fukunishi Y."/>
            <person name="Furuno M."/>
            <person name="Hanagaki T."/>
            <person name="Hara A."/>
            <person name="Hayatsu N."/>
            <person name="Hiramoto K."/>
            <person name="Hiraoka T."/>
            <person name="Hori F."/>
            <person name="Imotani K."/>
            <person name="Ishii Y."/>
            <person name="Itoh M."/>
            <person name="Izawa M."/>
            <person name="Kasukawa T."/>
            <person name="Kato H."/>
            <person name="Kawai J."/>
            <person name="Kojima Y."/>
            <person name="Konno H."/>
            <person name="Kouda M."/>
            <person name="Koya S."/>
            <person name="Kurihara C."/>
            <person name="Matsuyama T."/>
            <person name="Miyazaki A."/>
            <person name="Nishi K."/>
            <person name="Nomura K."/>
            <person name="Numazaki R."/>
            <person name="Ohno M."/>
            <person name="Okazaki Y."/>
            <person name="Okido T."/>
            <person name="Owa C."/>
            <person name="Saito H."/>
            <person name="Saito R."/>
            <person name="Sakai C."/>
            <person name="Sakai K."/>
            <person name="Sano H."/>
            <person name="Sasaki D."/>
            <person name="Shibata K."/>
            <person name="Shibata Y."/>
            <person name="Shinagawa A."/>
            <person name="Shiraki T."/>
            <person name="Sogabe Y."/>
            <person name="Suzuki H."/>
            <person name="Tagami M."/>
            <person name="Tagawa A."/>
            <person name="Takahashi F."/>
            <person name="Tanaka T."/>
            <person name="Tejima Y."/>
            <person name="Toya T."/>
            <person name="Yamamura T."/>
            <person name="Yasunishi A."/>
            <person name="Yoshida K."/>
            <person name="Yoshino M."/>
            <person name="Muramatsu M."/>
            <person name="Hayashizaki Y."/>
        </authorList>
    </citation>
    <scope>NUCLEOTIDE SEQUENCE</scope>
    <source>
        <strain evidence="2">C57BL/6J</strain>
        <tissue evidence="1">Lung</tissue>
        <tissue evidence="2">Tongue</tissue>
    </source>
</reference>
<reference evidence="2" key="3">
    <citation type="journal article" date="2000" name="Genome Res.">
        <title>RIKEN integrated sequence analysis (RISA) system--384-format sequencing pipeline with 384 multicapillary sequencer.</title>
        <authorList>
            <person name="Shibata K."/>
            <person name="Itoh M."/>
            <person name="Aizawa K."/>
            <person name="Nagaoka S."/>
            <person name="Sasaki N."/>
            <person name="Carninci P."/>
            <person name="Konno H."/>
            <person name="Akiyama J."/>
            <person name="Nishi K."/>
            <person name="Kitsunai T."/>
            <person name="Tashiro H."/>
            <person name="Itoh M."/>
            <person name="Sumi N."/>
            <person name="Ishii Y."/>
            <person name="Nakamura S."/>
            <person name="Hazama M."/>
            <person name="Nishine T."/>
            <person name="Harada A."/>
            <person name="Yamamoto R."/>
            <person name="Matsumoto H."/>
            <person name="Sakaguchi S."/>
            <person name="Ikegami T."/>
            <person name="Kashiwagi K."/>
            <person name="Fujiwake S."/>
            <person name="Inoue K."/>
            <person name="Togawa Y."/>
            <person name="Izawa M."/>
            <person name="Ohara E."/>
            <person name="Watahiki M."/>
            <person name="Yoneda Y."/>
            <person name="Ishikawa T."/>
            <person name="Ozawa K."/>
            <person name="Tanaka T."/>
            <person name="Matsuura S."/>
            <person name="Kawai J."/>
            <person name="Okazaki Y."/>
            <person name="Muramatsu M."/>
            <person name="Inoue Y."/>
            <person name="Kira A."/>
            <person name="Hayashizaki Y."/>
        </authorList>
    </citation>
    <scope>NUCLEOTIDE SEQUENCE</scope>
    <source>
        <strain evidence="2">C57BL/6J</strain>
        <tissue evidence="1">Lung</tissue>
        <tissue evidence="2">Tongue</tissue>
    </source>
</reference>
<evidence type="ECO:0000313" key="2">
    <source>
        <dbReference type="EMBL" id="BAB26285.1"/>
    </source>
</evidence>
<name>Q9CQU9_MOUSE</name>
<gene>
    <name evidence="3" type="primary">Slco2a1</name>
</gene>
<reference evidence="2" key="8">
    <citation type="journal article" date="2005" name="Science">
        <title>Antisense Transcription in the Mammalian Transcriptome.</title>
        <authorList>
            <consortium name="RIKEN Genome Exploration Research Group and Genome Science Group (Genome Network Project Core Group) and the FANTOM Consortium"/>
        </authorList>
    </citation>
    <scope>NUCLEOTIDE SEQUENCE</scope>
    <source>
        <strain evidence="2">C57BL/6J</strain>
        <tissue evidence="1">Lung</tissue>
        <tissue evidence="2">Tongue</tissue>
    </source>
</reference>
<sequence>MGGVILRCSQTKEWSRVDATCHCARWQVAAHKESSRVDSLANTLSSLAFSQLFLTTSLDVEVGSFCGPGLGATTAMQWRGKGRGPGMRPFLNDSVYQRTGLVFVRDAVWFSESSPGKPYLHSHWDCSQRALGGQQEHAHTLAKHIQNQKGWRKRSWSDCPCTP</sequence>
<accession>Q9CQU9</accession>
<reference evidence="2" key="5">
    <citation type="journal article" date="2001" name="Nature">
        <title>Functional annotation of a full-length mouse cDNA collection.</title>
        <authorList>
            <consortium name="The RIKEN Genome Exploration Research Group Phase II Team and the FANTOM Consortium"/>
        </authorList>
    </citation>
    <scope>NUCLEOTIDE SEQUENCE</scope>
    <source>
        <strain evidence="2">C57BL/6J</strain>
        <tissue evidence="1">Lung</tissue>
        <tissue evidence="2">Tongue</tissue>
    </source>
</reference>